<dbReference type="SUPFAM" id="SSF54637">
    <property type="entry name" value="Thioesterase/thiol ester dehydrase-isomerase"/>
    <property type="match status" value="1"/>
</dbReference>
<name>A0A5M9R5U1_9GAMM</name>
<dbReference type="PIRSF" id="PIRSF030962">
    <property type="entry name" value="Dehydrase_ECs4332_prd"/>
    <property type="match status" value="1"/>
</dbReference>
<dbReference type="RefSeq" id="WP_067367098.1">
    <property type="nucleotide sequence ID" value="NZ_BAAAFS010000002.1"/>
</dbReference>
<evidence type="ECO:0000259" key="1">
    <source>
        <dbReference type="Pfam" id="PF22818"/>
    </source>
</evidence>
<proteinExistence type="predicted"/>
<dbReference type="InterPro" id="IPR016962">
    <property type="entry name" value="Dehydrase_ECs4332_prd"/>
</dbReference>
<feature type="domain" description="ApeI dehydratase-like" evidence="1">
    <location>
        <begin position="14"/>
        <end position="99"/>
    </location>
</feature>
<organism evidence="2 3">
    <name type="scientific">Morganella psychrotolerans</name>
    <dbReference type="NCBI Taxonomy" id="368603"/>
    <lineage>
        <taxon>Bacteria</taxon>
        <taxon>Pseudomonadati</taxon>
        <taxon>Pseudomonadota</taxon>
        <taxon>Gammaproteobacteria</taxon>
        <taxon>Enterobacterales</taxon>
        <taxon>Morganellaceae</taxon>
        <taxon>Morganella</taxon>
    </lineage>
</organism>
<comment type="caution">
    <text evidence="2">The sequence shown here is derived from an EMBL/GenBank/DDBJ whole genome shotgun (WGS) entry which is preliminary data.</text>
</comment>
<accession>A0A5M9R5U1</accession>
<reference evidence="2 3" key="1">
    <citation type="submission" date="2019-09" db="EMBL/GenBank/DDBJ databases">
        <title>Draft genome sequence of various Type strains from the CCUG.</title>
        <authorList>
            <person name="Pineiro-Iglesias B."/>
            <person name="Tunovic T."/>
            <person name="Unosson C."/>
            <person name="Inganas E."/>
            <person name="Ohlen M."/>
            <person name="Cardew S."/>
            <person name="Jensie-Markopoulos S."/>
            <person name="Salva-Serra F."/>
            <person name="Jaen-Luchoro D."/>
            <person name="Karlsson R."/>
            <person name="Svensson-Stadler L."/>
            <person name="Chun J."/>
            <person name="Moore E."/>
        </authorList>
    </citation>
    <scope>NUCLEOTIDE SEQUENCE [LARGE SCALE GENOMIC DNA]</scope>
    <source>
        <strain evidence="2 3">CCUG 53682T</strain>
    </source>
</reference>
<dbReference type="InterPro" id="IPR054545">
    <property type="entry name" value="ApeI-like"/>
</dbReference>
<sequence>MLPVEKTHSLTGPDALSVTLTIPPSLSWFEGHFDSQPVLPGVAQIEWAIHYAARYLNVNAAFSSLEQVKFLSPILPQDEVTLLLTWDAQLQKLQFRYHAFPSADAEPVLMSSGKIRLCP</sequence>
<dbReference type="AlphaFoldDB" id="A0A5M9R5U1"/>
<dbReference type="Pfam" id="PF22818">
    <property type="entry name" value="ApeI-like"/>
    <property type="match status" value="1"/>
</dbReference>
<dbReference type="InterPro" id="IPR029069">
    <property type="entry name" value="HotDog_dom_sf"/>
</dbReference>
<gene>
    <name evidence="2" type="ORF">F4V73_11970</name>
</gene>
<dbReference type="Gene3D" id="3.10.129.10">
    <property type="entry name" value="Hotdog Thioesterase"/>
    <property type="match status" value="1"/>
</dbReference>
<dbReference type="Proteomes" id="UP000322181">
    <property type="component" value="Unassembled WGS sequence"/>
</dbReference>
<protein>
    <submittedName>
        <fullName evidence="2">Hydroxymyristoyl-ACP dehydratase</fullName>
    </submittedName>
</protein>
<dbReference type="OrthoDB" id="9812842at2"/>
<evidence type="ECO:0000313" key="2">
    <source>
        <dbReference type="EMBL" id="KAA8715669.1"/>
    </source>
</evidence>
<dbReference type="EMBL" id="VXKB01000002">
    <property type="protein sequence ID" value="KAA8715669.1"/>
    <property type="molecule type" value="Genomic_DNA"/>
</dbReference>
<evidence type="ECO:0000313" key="3">
    <source>
        <dbReference type="Proteomes" id="UP000322181"/>
    </source>
</evidence>